<sequence>FYFQILTFVILYAVALCGAPSKPKPKAQKTPAPTAPEGVPLGGSGERDDDTLRNVRSLPKEKIKSSSTS</sequence>
<dbReference type="Proteomes" id="UP001432322">
    <property type="component" value="Unassembled WGS sequence"/>
</dbReference>
<evidence type="ECO:0000256" key="2">
    <source>
        <dbReference type="SAM" id="SignalP"/>
    </source>
</evidence>
<feature type="region of interest" description="Disordered" evidence="1">
    <location>
        <begin position="21"/>
        <end position="69"/>
    </location>
</feature>
<evidence type="ECO:0000256" key="1">
    <source>
        <dbReference type="SAM" id="MobiDB-lite"/>
    </source>
</evidence>
<evidence type="ECO:0000313" key="4">
    <source>
        <dbReference type="Proteomes" id="UP001432322"/>
    </source>
</evidence>
<feature type="non-terminal residue" evidence="3">
    <location>
        <position position="1"/>
    </location>
</feature>
<accession>A0AAV5VFE5</accession>
<organism evidence="3 4">
    <name type="scientific">Pristionchus fissidentatus</name>
    <dbReference type="NCBI Taxonomy" id="1538716"/>
    <lineage>
        <taxon>Eukaryota</taxon>
        <taxon>Metazoa</taxon>
        <taxon>Ecdysozoa</taxon>
        <taxon>Nematoda</taxon>
        <taxon>Chromadorea</taxon>
        <taxon>Rhabditida</taxon>
        <taxon>Rhabditina</taxon>
        <taxon>Diplogasteromorpha</taxon>
        <taxon>Diplogasteroidea</taxon>
        <taxon>Neodiplogasteridae</taxon>
        <taxon>Pristionchus</taxon>
    </lineage>
</organism>
<dbReference type="EMBL" id="BTSY01000003">
    <property type="protein sequence ID" value="GMT18086.1"/>
    <property type="molecule type" value="Genomic_DNA"/>
</dbReference>
<protein>
    <submittedName>
        <fullName evidence="3">Uncharacterized protein</fullName>
    </submittedName>
</protein>
<proteinExistence type="predicted"/>
<name>A0AAV5VFE5_9BILA</name>
<feature type="compositionally biased region" description="Basic and acidic residues" evidence="1">
    <location>
        <begin position="50"/>
        <end position="69"/>
    </location>
</feature>
<reference evidence="3" key="1">
    <citation type="submission" date="2023-10" db="EMBL/GenBank/DDBJ databases">
        <title>Genome assembly of Pristionchus species.</title>
        <authorList>
            <person name="Yoshida K."/>
            <person name="Sommer R.J."/>
        </authorList>
    </citation>
    <scope>NUCLEOTIDE SEQUENCE</scope>
    <source>
        <strain evidence="3">RS5133</strain>
    </source>
</reference>
<dbReference type="AlphaFoldDB" id="A0AAV5VFE5"/>
<gene>
    <name evidence="3" type="ORF">PFISCL1PPCAC_9383</name>
</gene>
<comment type="caution">
    <text evidence="3">The sequence shown here is derived from an EMBL/GenBank/DDBJ whole genome shotgun (WGS) entry which is preliminary data.</text>
</comment>
<feature type="signal peptide" evidence="2">
    <location>
        <begin position="1"/>
        <end position="17"/>
    </location>
</feature>
<feature type="chain" id="PRO_5043473147" evidence="2">
    <location>
        <begin position="18"/>
        <end position="69"/>
    </location>
</feature>
<keyword evidence="2" id="KW-0732">Signal</keyword>
<keyword evidence="4" id="KW-1185">Reference proteome</keyword>
<evidence type="ECO:0000313" key="3">
    <source>
        <dbReference type="EMBL" id="GMT18086.1"/>
    </source>
</evidence>